<reference evidence="1 2" key="1">
    <citation type="submission" date="2018-07" db="EMBL/GenBank/DDBJ databases">
        <title>Genome analysis of Runella aurantiaca.</title>
        <authorList>
            <person name="Yang X."/>
        </authorList>
    </citation>
    <scope>NUCLEOTIDE SEQUENCE [LARGE SCALE GENOMIC DNA]</scope>
    <source>
        <strain evidence="1 2">YX9</strain>
    </source>
</reference>
<evidence type="ECO:0008006" key="3">
    <source>
        <dbReference type="Google" id="ProtNLM"/>
    </source>
</evidence>
<evidence type="ECO:0000313" key="1">
    <source>
        <dbReference type="EMBL" id="RDB03688.1"/>
    </source>
</evidence>
<dbReference type="RefSeq" id="WP_114463288.1">
    <property type="nucleotide sequence ID" value="NZ_QPIW01000024.1"/>
</dbReference>
<accession>A0A369I2A1</accession>
<proteinExistence type="predicted"/>
<dbReference type="OrthoDB" id="955509at2"/>
<dbReference type="Pfam" id="PF17642">
    <property type="entry name" value="TssD"/>
    <property type="match status" value="1"/>
</dbReference>
<dbReference type="AlphaFoldDB" id="A0A369I2A1"/>
<name>A0A369I2A1_9BACT</name>
<evidence type="ECO:0000313" key="2">
    <source>
        <dbReference type="Proteomes" id="UP000253141"/>
    </source>
</evidence>
<dbReference type="GO" id="GO:0033104">
    <property type="term" value="C:type VI protein secretion system complex"/>
    <property type="evidence" value="ECO:0007669"/>
    <property type="project" value="InterPro"/>
</dbReference>
<organism evidence="1 2">
    <name type="scientific">Runella aurantiaca</name>
    <dbReference type="NCBI Taxonomy" id="2282308"/>
    <lineage>
        <taxon>Bacteria</taxon>
        <taxon>Pseudomonadati</taxon>
        <taxon>Bacteroidota</taxon>
        <taxon>Cytophagia</taxon>
        <taxon>Cytophagales</taxon>
        <taxon>Spirosomataceae</taxon>
        <taxon>Runella</taxon>
    </lineage>
</organism>
<comment type="caution">
    <text evidence="1">The sequence shown here is derived from an EMBL/GenBank/DDBJ whole genome shotgun (WGS) entry which is preliminary data.</text>
</comment>
<gene>
    <name evidence="1" type="ORF">DVG78_22530</name>
</gene>
<dbReference type="Proteomes" id="UP000253141">
    <property type="component" value="Unassembled WGS sequence"/>
</dbReference>
<keyword evidence="2" id="KW-1185">Reference proteome</keyword>
<protein>
    <recommendedName>
        <fullName evidence="3">Type VI secretion system needle protein Hcp</fullName>
    </recommendedName>
</protein>
<sequence>MAHKATIKIDGKEFEVLHCSYSLHQHVNPNTNETTSEVFGGNIDVSIETRNADAKIIELMILPHKDDINGEIKFSNQKGEELRTIKFEHASVVNFSETFSLSGSGAGSQSFTICSRELDIQGQKLKLKRD</sequence>
<dbReference type="EMBL" id="QPIW01000024">
    <property type="protein sequence ID" value="RDB03688.1"/>
    <property type="molecule type" value="Genomic_DNA"/>
</dbReference>
<dbReference type="InterPro" id="IPR041408">
    <property type="entry name" value="Hcp_Tssd"/>
</dbReference>